<dbReference type="EMBL" id="JAAABI010000002">
    <property type="protein sequence ID" value="NAY92056.1"/>
    <property type="molecule type" value="Genomic_DNA"/>
</dbReference>
<keyword evidence="7 8" id="KW-0472">Membrane</keyword>
<dbReference type="Proteomes" id="UP000667650">
    <property type="component" value="Unassembled WGS sequence"/>
</dbReference>
<feature type="transmembrane region" description="Helical" evidence="8">
    <location>
        <begin position="367"/>
        <end position="390"/>
    </location>
</feature>
<proteinExistence type="predicted"/>
<keyword evidence="12" id="KW-1185">Reference proteome</keyword>
<dbReference type="AlphaFoldDB" id="A0A964TEM8"/>
<dbReference type="InterPro" id="IPR043760">
    <property type="entry name" value="PycTM_dom"/>
</dbReference>
<dbReference type="CDD" id="cd00077">
    <property type="entry name" value="HDc"/>
    <property type="match status" value="1"/>
</dbReference>
<evidence type="ECO:0000259" key="10">
    <source>
        <dbReference type="Pfam" id="PF18967"/>
    </source>
</evidence>
<keyword evidence="6" id="KW-0051">Antiviral defense</keyword>
<dbReference type="Pfam" id="PF01966">
    <property type="entry name" value="HD"/>
    <property type="match status" value="1"/>
</dbReference>
<evidence type="ECO:0000313" key="12">
    <source>
        <dbReference type="Proteomes" id="UP000667650"/>
    </source>
</evidence>
<dbReference type="GO" id="GO:0000166">
    <property type="term" value="F:nucleotide binding"/>
    <property type="evidence" value="ECO:0007669"/>
    <property type="project" value="UniProtKB-KW"/>
</dbReference>
<evidence type="ECO:0000313" key="11">
    <source>
        <dbReference type="EMBL" id="NAY92056.1"/>
    </source>
</evidence>
<dbReference type="PANTHER" id="PTHR21174">
    <property type="match status" value="1"/>
</dbReference>
<name>A0A964TEM8_9FLAO</name>
<keyword evidence="2" id="KW-1003">Cell membrane</keyword>
<evidence type="ECO:0000259" key="9">
    <source>
        <dbReference type="Pfam" id="PF01966"/>
    </source>
</evidence>
<evidence type="ECO:0000256" key="3">
    <source>
        <dbReference type="ARBA" id="ARBA00022692"/>
    </source>
</evidence>
<feature type="transmembrane region" description="Helical" evidence="8">
    <location>
        <begin position="273"/>
        <end position="293"/>
    </location>
</feature>
<evidence type="ECO:0000256" key="4">
    <source>
        <dbReference type="ARBA" id="ARBA00022741"/>
    </source>
</evidence>
<organism evidence="11 12">
    <name type="scientific">Flagellimonas ochracea</name>
    <dbReference type="NCBI Taxonomy" id="2696472"/>
    <lineage>
        <taxon>Bacteria</taxon>
        <taxon>Pseudomonadati</taxon>
        <taxon>Bacteroidota</taxon>
        <taxon>Flavobacteriia</taxon>
        <taxon>Flavobacteriales</taxon>
        <taxon>Flavobacteriaceae</taxon>
        <taxon>Flagellimonas</taxon>
    </lineage>
</organism>
<evidence type="ECO:0000256" key="2">
    <source>
        <dbReference type="ARBA" id="ARBA00022475"/>
    </source>
</evidence>
<dbReference type="InterPro" id="IPR003607">
    <property type="entry name" value="HD/PDEase_dom"/>
</dbReference>
<comment type="subcellular location">
    <subcellularLocation>
        <location evidence="1">Cell membrane</location>
    </subcellularLocation>
</comment>
<evidence type="ECO:0000256" key="7">
    <source>
        <dbReference type="ARBA" id="ARBA00023136"/>
    </source>
</evidence>
<keyword evidence="4" id="KW-0547">Nucleotide-binding</keyword>
<dbReference type="RefSeq" id="WP_166523447.1">
    <property type="nucleotide sequence ID" value="NZ_JAAABI010000002.1"/>
</dbReference>
<sequence>MSEILQKAENYVTDLLTNELNPDFLYHNLRHTQRVVENAKELIEHYELGTTKAEDLELAAWFHDTGYTKGVPNHEKNSCSISETFLNEHNLDGKRIQEISRLIMATERFYEPRGLDEEIIRDADASHLGQKSYIETSELLREELSRLGIGQYSSEEWRELNIEMFRTEHRFYTDYAIENWQPRKDKNLRKLVKAKKSRKKLAKKEQLKAKFKNESPERGIQTMFRVTMRNHLKLSDIADTKANILLSVNAIIISLVLANLIPKLDNPSNDYLIYPTAIFVLFSVISMIFAILATRPNVTSGQFTKKDVEEKKVNLLFFGNFHKMELPEYEWAIQELIKDKKFVYSSLTKDLYFLGVVLNTKYKLLRWTYTIFMIGMILSVIAFFVGLEFFGPERVLELPKVE</sequence>
<reference evidence="11" key="1">
    <citation type="submission" date="2020-01" db="EMBL/GenBank/DDBJ databases">
        <title>Muricauda ochracea sp. nov., isolated from a tidal flat of Garorim bay in Korea.</title>
        <authorList>
            <person name="Kim D."/>
            <person name="Yoo Y."/>
            <person name="Kim J.-J."/>
        </authorList>
    </citation>
    <scope>NUCLEOTIDE SEQUENCE</scope>
    <source>
        <strain evidence="11">JGD-17</strain>
    </source>
</reference>
<gene>
    <name evidence="11" type="ORF">GTQ34_09000</name>
</gene>
<dbReference type="Gene3D" id="1.10.3210.10">
    <property type="entry name" value="Hypothetical protein af1432"/>
    <property type="match status" value="1"/>
</dbReference>
<evidence type="ECO:0000256" key="5">
    <source>
        <dbReference type="ARBA" id="ARBA00022989"/>
    </source>
</evidence>
<dbReference type="GO" id="GO:0051607">
    <property type="term" value="P:defense response to virus"/>
    <property type="evidence" value="ECO:0007669"/>
    <property type="project" value="UniProtKB-KW"/>
</dbReference>
<dbReference type="PANTHER" id="PTHR21174:SF0">
    <property type="entry name" value="HD PHOSPHOHYDROLASE FAMILY PROTEIN-RELATED"/>
    <property type="match status" value="1"/>
</dbReference>
<dbReference type="SUPFAM" id="SSF109604">
    <property type="entry name" value="HD-domain/PDEase-like"/>
    <property type="match status" value="1"/>
</dbReference>
<comment type="caution">
    <text evidence="11">The sequence shown here is derived from an EMBL/GenBank/DDBJ whole genome shotgun (WGS) entry which is preliminary data.</text>
</comment>
<dbReference type="Pfam" id="PF18967">
    <property type="entry name" value="PycTM"/>
    <property type="match status" value="1"/>
</dbReference>
<feature type="domain" description="HD" evidence="9">
    <location>
        <begin position="29"/>
        <end position="127"/>
    </location>
</feature>
<dbReference type="GO" id="GO:0005886">
    <property type="term" value="C:plasma membrane"/>
    <property type="evidence" value="ECO:0007669"/>
    <property type="project" value="UniProtKB-SubCell"/>
</dbReference>
<dbReference type="InterPro" id="IPR006674">
    <property type="entry name" value="HD_domain"/>
</dbReference>
<dbReference type="InterPro" id="IPR009218">
    <property type="entry name" value="HD_phosphohydro"/>
</dbReference>
<keyword evidence="5 8" id="KW-1133">Transmembrane helix</keyword>
<accession>A0A964TEM8</accession>
<feature type="transmembrane region" description="Helical" evidence="8">
    <location>
        <begin position="242"/>
        <end position="261"/>
    </location>
</feature>
<evidence type="ECO:0000256" key="8">
    <source>
        <dbReference type="SAM" id="Phobius"/>
    </source>
</evidence>
<feature type="domain" description="Pycsar effector protein" evidence="10">
    <location>
        <begin position="225"/>
        <end position="385"/>
    </location>
</feature>
<keyword evidence="3 8" id="KW-0812">Transmembrane</keyword>
<evidence type="ECO:0000256" key="6">
    <source>
        <dbReference type="ARBA" id="ARBA00023118"/>
    </source>
</evidence>
<evidence type="ECO:0000256" key="1">
    <source>
        <dbReference type="ARBA" id="ARBA00004236"/>
    </source>
</evidence>
<protein>
    <submittedName>
        <fullName evidence="11">HD domain-containing protein</fullName>
    </submittedName>
</protein>